<protein>
    <submittedName>
        <fullName evidence="2">Adenylate cyclase</fullName>
    </submittedName>
</protein>
<dbReference type="InterPro" id="IPR050697">
    <property type="entry name" value="Adenylyl/Guanylyl_Cyclase_3/4"/>
</dbReference>
<proteinExistence type="predicted"/>
<comment type="caution">
    <text evidence="2">The sequence shown here is derived from an EMBL/GenBank/DDBJ whole genome shotgun (WGS) entry which is preliminary data.</text>
</comment>
<dbReference type="RefSeq" id="WP_175474351.1">
    <property type="nucleotide sequence ID" value="NZ_FNBW01000019.1"/>
</dbReference>
<evidence type="ECO:0000313" key="2">
    <source>
        <dbReference type="EMBL" id="SDG49457.1"/>
    </source>
</evidence>
<dbReference type="Pfam" id="PF00211">
    <property type="entry name" value="Guanylate_cyc"/>
    <property type="match status" value="1"/>
</dbReference>
<sequence>MADMESRETALRALEERLVQFALARADVEPITVALGEALTSIGLPLDEIRVGARTLHPEIDAIGVTWTADQAPDTGVWRHADDTRDIWLNSPLYHMLTSGELRMRRPLWDPACPMDFAVFEELREQGYTDYLAHMVPVGGRRQGRPEGFIVRWLSCRPQGFETDDLAVFDRLVPCLVAACEPGRERAIARDLLGAYLGPRSGAAVLTGAVQPGHTESLEAVILVADLTGFTAASDTMPGARLVDFLDRHFDAMVPPIEAEGGEILAFLGDGFLAAFDVAGDPAGACARGVAAARAIHDRVAAFRAREPEALPVDIALHIGTVRYGNVGAGGRQAFTVIGPAVNLASRIEALCRPLKCPILMSAEVAAHLPADAVDDMGMHPVRGMAVEIPLFSLKQR</sequence>
<feature type="domain" description="Guanylate cyclase" evidence="1">
    <location>
        <begin position="221"/>
        <end position="349"/>
    </location>
</feature>
<dbReference type="InterPro" id="IPR001054">
    <property type="entry name" value="A/G_cyclase"/>
</dbReference>
<dbReference type="GO" id="GO:0006171">
    <property type="term" value="P:cAMP biosynthetic process"/>
    <property type="evidence" value="ECO:0007669"/>
    <property type="project" value="TreeGrafter"/>
</dbReference>
<dbReference type="AlphaFoldDB" id="A0A8G2BM34"/>
<reference evidence="2 3" key="1">
    <citation type="submission" date="2016-10" db="EMBL/GenBank/DDBJ databases">
        <authorList>
            <person name="Varghese N."/>
            <person name="Submissions S."/>
        </authorList>
    </citation>
    <scope>NUCLEOTIDE SEQUENCE [LARGE SCALE GENOMIC DNA]</scope>
    <source>
        <strain evidence="2 3">DSM 18839</strain>
    </source>
</reference>
<dbReference type="Gene3D" id="3.30.70.1230">
    <property type="entry name" value="Nucleotide cyclase"/>
    <property type="match status" value="1"/>
</dbReference>
<dbReference type="SMART" id="SM00044">
    <property type="entry name" value="CYCc"/>
    <property type="match status" value="1"/>
</dbReference>
<dbReference type="EMBL" id="FNBW01000019">
    <property type="protein sequence ID" value="SDG49457.1"/>
    <property type="molecule type" value="Genomic_DNA"/>
</dbReference>
<name>A0A8G2BM34_9PROT</name>
<organism evidence="2 3">
    <name type="scientific">Thalassobaculum litoreum DSM 18839</name>
    <dbReference type="NCBI Taxonomy" id="1123362"/>
    <lineage>
        <taxon>Bacteria</taxon>
        <taxon>Pseudomonadati</taxon>
        <taxon>Pseudomonadota</taxon>
        <taxon>Alphaproteobacteria</taxon>
        <taxon>Rhodospirillales</taxon>
        <taxon>Thalassobaculaceae</taxon>
        <taxon>Thalassobaculum</taxon>
    </lineage>
</organism>
<dbReference type="PANTHER" id="PTHR43081">
    <property type="entry name" value="ADENYLATE CYCLASE, TERMINAL-DIFFERENTIATION SPECIFIC-RELATED"/>
    <property type="match status" value="1"/>
</dbReference>
<evidence type="ECO:0000259" key="1">
    <source>
        <dbReference type="PROSITE" id="PS50125"/>
    </source>
</evidence>
<dbReference type="Proteomes" id="UP000198615">
    <property type="component" value="Unassembled WGS sequence"/>
</dbReference>
<dbReference type="CDD" id="cd07302">
    <property type="entry name" value="CHD"/>
    <property type="match status" value="1"/>
</dbReference>
<dbReference type="PANTHER" id="PTHR43081:SF11">
    <property type="entry name" value="BLR2264 PROTEIN"/>
    <property type="match status" value="1"/>
</dbReference>
<accession>A0A8G2BM34</accession>
<dbReference type="GO" id="GO:0004016">
    <property type="term" value="F:adenylate cyclase activity"/>
    <property type="evidence" value="ECO:0007669"/>
    <property type="project" value="UniProtKB-ARBA"/>
</dbReference>
<dbReference type="InterPro" id="IPR029787">
    <property type="entry name" value="Nucleotide_cyclase"/>
</dbReference>
<evidence type="ECO:0000313" key="3">
    <source>
        <dbReference type="Proteomes" id="UP000198615"/>
    </source>
</evidence>
<dbReference type="PROSITE" id="PS50125">
    <property type="entry name" value="GUANYLATE_CYCLASE_2"/>
    <property type="match status" value="1"/>
</dbReference>
<keyword evidence="3" id="KW-1185">Reference proteome</keyword>
<dbReference type="SUPFAM" id="SSF55073">
    <property type="entry name" value="Nucleotide cyclase"/>
    <property type="match status" value="1"/>
</dbReference>
<gene>
    <name evidence="2" type="ORF">SAMN05660686_04593</name>
</gene>
<dbReference type="GO" id="GO:0035556">
    <property type="term" value="P:intracellular signal transduction"/>
    <property type="evidence" value="ECO:0007669"/>
    <property type="project" value="InterPro"/>
</dbReference>